<gene>
    <name evidence="1" type="ORF">GCWU000324_01776</name>
</gene>
<proteinExistence type="predicted"/>
<name>C4GLB9_9NEIS</name>
<keyword evidence="2" id="KW-1185">Reference proteome</keyword>
<evidence type="ECO:0008006" key="3">
    <source>
        <dbReference type="Google" id="ProtNLM"/>
    </source>
</evidence>
<sequence>MVKIGFIVEGASEKKLLETSQNFRDFFAKCGFELVKVQDAKGGGNLLPEYMDSHLAEFANLGVEKLFVLTDLEDDPCAENVRKRISHEKIEFIFIAIKALEAWYLADSQAMCNFLQISQFHEEYPEQTQDKPWERIREIINEKSVRGVGSKLICANRMAKYWDFSIERAAQHPNCPSAKEFVQYFNPSAQ</sequence>
<dbReference type="AlphaFoldDB" id="C4GLB9"/>
<dbReference type="RefSeq" id="WP_003796439.1">
    <property type="nucleotide sequence ID" value="NZ_GG665872.1"/>
</dbReference>
<protein>
    <recommendedName>
        <fullName evidence="3">DUF4276 domain-containing protein</fullName>
    </recommendedName>
</protein>
<dbReference type="GeneID" id="84906217"/>
<comment type="caution">
    <text evidence="1">The sequence shown here is derived from an EMBL/GenBank/DDBJ whole genome shotgun (WGS) entry which is preliminary data.</text>
</comment>
<reference evidence="1" key="1">
    <citation type="submission" date="2009-04" db="EMBL/GenBank/DDBJ databases">
        <authorList>
            <person name="Weinstock G."/>
            <person name="Sodergren E."/>
            <person name="Clifton S."/>
            <person name="Fulton L."/>
            <person name="Fulton B."/>
            <person name="Courtney L."/>
            <person name="Fronick C."/>
            <person name="Harrison M."/>
            <person name="Strong C."/>
            <person name="Farmer C."/>
            <person name="Delahaunty K."/>
            <person name="Markovic C."/>
            <person name="Hall O."/>
            <person name="Minx P."/>
            <person name="Tomlinson C."/>
            <person name="Mitreva M."/>
            <person name="Nelson J."/>
            <person name="Hou S."/>
            <person name="Wollam A."/>
            <person name="Pepin K.H."/>
            <person name="Johnson M."/>
            <person name="Bhonagiri V."/>
            <person name="Nash W.E."/>
            <person name="Warren W."/>
            <person name="Chinwalla A."/>
            <person name="Mardis E.R."/>
            <person name="Wilson R.K."/>
        </authorList>
    </citation>
    <scope>NUCLEOTIDE SEQUENCE [LARGE SCALE GENOMIC DNA]</scope>
    <source>
        <strain evidence="1">ATCC 51147</strain>
    </source>
</reference>
<dbReference type="Proteomes" id="UP000003009">
    <property type="component" value="Unassembled WGS sequence"/>
</dbReference>
<dbReference type="HOGENOM" id="CLU_1432530_0_0_4"/>
<dbReference type="STRING" id="629741.GCWU000324_01776"/>
<accession>C4GLB9</accession>
<evidence type="ECO:0000313" key="2">
    <source>
        <dbReference type="Proteomes" id="UP000003009"/>
    </source>
</evidence>
<dbReference type="OrthoDB" id="3034946at2"/>
<dbReference type="EMBL" id="ACJW02000003">
    <property type="protein sequence ID" value="EEP67528.1"/>
    <property type="molecule type" value="Genomic_DNA"/>
</dbReference>
<organism evidence="1 2">
    <name type="scientific">Kingella oralis ATCC 51147</name>
    <dbReference type="NCBI Taxonomy" id="629741"/>
    <lineage>
        <taxon>Bacteria</taxon>
        <taxon>Pseudomonadati</taxon>
        <taxon>Pseudomonadota</taxon>
        <taxon>Betaproteobacteria</taxon>
        <taxon>Neisseriales</taxon>
        <taxon>Neisseriaceae</taxon>
        <taxon>Kingella</taxon>
    </lineage>
</organism>
<dbReference type="Pfam" id="PF14103">
    <property type="entry name" value="DUF4276"/>
    <property type="match status" value="1"/>
</dbReference>
<dbReference type="InterPro" id="IPR025455">
    <property type="entry name" value="DUF4276"/>
</dbReference>
<evidence type="ECO:0000313" key="1">
    <source>
        <dbReference type="EMBL" id="EEP67528.1"/>
    </source>
</evidence>